<reference evidence="1 2" key="1">
    <citation type="submission" date="2024-06" db="EMBL/GenBank/DDBJ databases">
        <authorList>
            <person name="Kraege A."/>
            <person name="Thomma B."/>
        </authorList>
    </citation>
    <scope>NUCLEOTIDE SEQUENCE [LARGE SCALE GENOMIC DNA]</scope>
</reference>
<evidence type="ECO:0000313" key="1">
    <source>
        <dbReference type="EMBL" id="CAL5226445.1"/>
    </source>
</evidence>
<accession>A0ABP1G2L3</accession>
<sequence length="181" mass="19892">MDAQGNLIFVSSDTTFKLTPPSMLIDLPALRTRLLADRSEAMHRLQTLFCGAASVTALTGKSRKDLLAALEDVSKIDERLDGVQRELGLSSVAGQESVDRLQARSSVLMKELSELKSDGSDAQSEDTTRQYIKLNRELLDTSQALTIAKESEVTDTRFMEAEPCHIAYKGVSAKAIRVNFI</sequence>
<dbReference type="Proteomes" id="UP001497392">
    <property type="component" value="Unassembled WGS sequence"/>
</dbReference>
<protein>
    <submittedName>
        <fullName evidence="1">G9294 protein</fullName>
    </submittedName>
</protein>
<gene>
    <name evidence="1" type="primary">g9294</name>
    <name evidence="1" type="ORF">VP750_LOCUS8351</name>
</gene>
<keyword evidence="2" id="KW-1185">Reference proteome</keyword>
<proteinExistence type="predicted"/>
<evidence type="ECO:0000313" key="2">
    <source>
        <dbReference type="Proteomes" id="UP001497392"/>
    </source>
</evidence>
<comment type="caution">
    <text evidence="1">The sequence shown here is derived from an EMBL/GenBank/DDBJ whole genome shotgun (WGS) entry which is preliminary data.</text>
</comment>
<name>A0ABP1G2L3_9CHLO</name>
<dbReference type="EMBL" id="CAXHTA020000016">
    <property type="protein sequence ID" value="CAL5226445.1"/>
    <property type="molecule type" value="Genomic_DNA"/>
</dbReference>
<organism evidence="1 2">
    <name type="scientific">Coccomyxa viridis</name>
    <dbReference type="NCBI Taxonomy" id="1274662"/>
    <lineage>
        <taxon>Eukaryota</taxon>
        <taxon>Viridiplantae</taxon>
        <taxon>Chlorophyta</taxon>
        <taxon>core chlorophytes</taxon>
        <taxon>Trebouxiophyceae</taxon>
        <taxon>Trebouxiophyceae incertae sedis</taxon>
        <taxon>Coccomyxaceae</taxon>
        <taxon>Coccomyxa</taxon>
    </lineage>
</organism>